<protein>
    <submittedName>
        <fullName evidence="1">Uncharacterized protein</fullName>
    </submittedName>
</protein>
<accession>A0A1Y5N9I6</accession>
<dbReference type="RefSeq" id="WP_087586581.1">
    <property type="nucleotide sequence ID" value="NZ_CABPUV010000004.1"/>
</dbReference>
<sequence>MDDFAQLRGILEFLPVNETSVVLSNSKKLVEAIKEYALPKDKNIDVLTMAVSTNDAKKRPQAIL</sequence>
<dbReference type="Proteomes" id="UP000196534">
    <property type="component" value="Unassembled WGS sequence"/>
</dbReference>
<evidence type="ECO:0000313" key="2">
    <source>
        <dbReference type="Proteomes" id="UP000196534"/>
    </source>
</evidence>
<comment type="caution">
    <text evidence="1">The sequence shown here is derived from an EMBL/GenBank/DDBJ whole genome shotgun (WGS) entry which is preliminary data.</text>
</comment>
<name>A0A1Y5N9I6_9BACT</name>
<proteinExistence type="predicted"/>
<organism evidence="1 2">
    <name type="scientific">Campylobacter concisus</name>
    <dbReference type="NCBI Taxonomy" id="199"/>
    <lineage>
        <taxon>Bacteria</taxon>
        <taxon>Pseudomonadati</taxon>
        <taxon>Campylobacterota</taxon>
        <taxon>Epsilonproteobacteria</taxon>
        <taxon>Campylobacterales</taxon>
        <taxon>Campylobacteraceae</taxon>
        <taxon>Campylobacter</taxon>
    </lineage>
</organism>
<gene>
    <name evidence="1" type="ORF">B9N61_07470</name>
</gene>
<dbReference type="AlphaFoldDB" id="A0A1Y5N9I6"/>
<dbReference type="EMBL" id="NDYR01000011">
    <property type="protein sequence ID" value="OUT17540.1"/>
    <property type="molecule type" value="Genomic_DNA"/>
</dbReference>
<reference evidence="1 2" key="1">
    <citation type="submission" date="2017-04" db="EMBL/GenBank/DDBJ databases">
        <title>Complete genome of Campylobacter concisus ATCC 33237T and draft genomes for an additional eight well characterized C. concisus strains.</title>
        <authorList>
            <person name="Cornelius A.J."/>
            <person name="Miller W.G."/>
            <person name="Lastovica A.J."/>
            <person name="On S.L."/>
            <person name="French N.P."/>
            <person name="Vandenberg O."/>
            <person name="Biggs P.J."/>
        </authorList>
    </citation>
    <scope>NUCLEOTIDE SEQUENCE [LARGE SCALE GENOMIC DNA]</scope>
    <source>
        <strain evidence="1 2">Lasto205.94</strain>
    </source>
</reference>
<evidence type="ECO:0000313" key="1">
    <source>
        <dbReference type="EMBL" id="OUT17540.1"/>
    </source>
</evidence>